<evidence type="ECO:0000313" key="3">
    <source>
        <dbReference type="Proteomes" id="UP000784919"/>
    </source>
</evidence>
<dbReference type="Proteomes" id="UP000784919">
    <property type="component" value="Unassembled WGS sequence"/>
</dbReference>
<dbReference type="EMBL" id="SRPS01000218">
    <property type="protein sequence ID" value="KAG5962592.1"/>
    <property type="molecule type" value="Genomic_DNA"/>
</dbReference>
<reference evidence="2" key="1">
    <citation type="journal article" date="2020" name="bioRxiv">
        <title>Whole genome comparisons of ergot fungi reveals the divergence and evolution of species within the genus Claviceps are the result of varying mechanisms driving genome evolution and host range expansion.</title>
        <authorList>
            <person name="Wyka S.A."/>
            <person name="Mondo S.J."/>
            <person name="Liu M."/>
            <person name="Dettman J."/>
            <person name="Nalam V."/>
            <person name="Broders K.D."/>
        </authorList>
    </citation>
    <scope>NUCLEOTIDE SEQUENCE</scope>
    <source>
        <strain evidence="2">CCC 1102</strain>
    </source>
</reference>
<dbReference type="OrthoDB" id="4953265at2759"/>
<evidence type="ECO:0008006" key="4">
    <source>
        <dbReference type="Google" id="ProtNLM"/>
    </source>
</evidence>
<name>A0A9P7MPX8_9HYPO</name>
<feature type="region of interest" description="Disordered" evidence="1">
    <location>
        <begin position="157"/>
        <end position="219"/>
    </location>
</feature>
<feature type="compositionally biased region" description="Basic and acidic residues" evidence="1">
    <location>
        <begin position="161"/>
        <end position="172"/>
    </location>
</feature>
<evidence type="ECO:0000256" key="1">
    <source>
        <dbReference type="SAM" id="MobiDB-lite"/>
    </source>
</evidence>
<protein>
    <recommendedName>
        <fullName evidence="4">Myb/SANT-like domain-containing protein</fullName>
    </recommendedName>
</protein>
<comment type="caution">
    <text evidence="2">The sequence shown here is derived from an EMBL/GenBank/DDBJ whole genome shotgun (WGS) entry which is preliminary data.</text>
</comment>
<proteinExistence type="predicted"/>
<gene>
    <name evidence="2" type="ORF">E4U56_003306</name>
</gene>
<accession>A0A9P7MPX8</accession>
<feature type="compositionally biased region" description="Polar residues" evidence="1">
    <location>
        <begin position="182"/>
        <end position="209"/>
    </location>
</feature>
<evidence type="ECO:0000313" key="2">
    <source>
        <dbReference type="EMBL" id="KAG5962592.1"/>
    </source>
</evidence>
<dbReference type="AlphaFoldDB" id="A0A9P7MPX8"/>
<sequence length="317" mass="36404">MSNEAPNKNERRVSKNRDGRQWTNAEVFAFLGFLNDRRNDGWTSKFVSPILKKVSESMREKFPQRNWKYNSTLRSQYRRIRDDWLIFKDILDAPGTEWDRRANSFSFSGTQPEDFIKKHGTRASRVIDRGLHMNKHITIDTYANIFRDESEAGRNNMVVDETIRVDSSDKPEGAPSGADDISYSNAPQLLSTRPKQRTQKATSAQSTTPKPLRSAKATAKRTSDRTSFWTVEMVVDTMLCARLLSLGSQNHMVALRDVTRDDYGFSQSLTTALLCWIQEDPEANSVMWNTIQDTTLKLQFLSREPGFENVEFPSNLE</sequence>
<organism evidence="2 3">
    <name type="scientific">Claviceps arundinis</name>
    <dbReference type="NCBI Taxonomy" id="1623583"/>
    <lineage>
        <taxon>Eukaryota</taxon>
        <taxon>Fungi</taxon>
        <taxon>Dikarya</taxon>
        <taxon>Ascomycota</taxon>
        <taxon>Pezizomycotina</taxon>
        <taxon>Sordariomycetes</taxon>
        <taxon>Hypocreomycetidae</taxon>
        <taxon>Hypocreales</taxon>
        <taxon>Clavicipitaceae</taxon>
        <taxon>Claviceps</taxon>
    </lineage>
</organism>